<dbReference type="SMART" id="SM00226">
    <property type="entry name" value="LMWPc"/>
    <property type="match status" value="1"/>
</dbReference>
<accession>A0A5S4ZU88</accession>
<dbReference type="PRINTS" id="PR00719">
    <property type="entry name" value="LMWPTPASE"/>
</dbReference>
<feature type="active site" description="Nucleophile" evidence="4">
    <location>
        <position position="10"/>
    </location>
</feature>
<dbReference type="Gene3D" id="3.40.50.2300">
    <property type="match status" value="1"/>
</dbReference>
<keyword evidence="6" id="KW-0413">Isomerase</keyword>
<dbReference type="InterPro" id="IPR036196">
    <property type="entry name" value="Ptyr_pPase_sf"/>
</dbReference>
<evidence type="ECO:0000256" key="2">
    <source>
        <dbReference type="ARBA" id="ARBA00022801"/>
    </source>
</evidence>
<sequence>MAKRKILFVCTGNTCRSPMAEALARRALAELFPGREDIEFASAGIAALPGGAAAHQAVNVMKEMGIDLTGHKAAQLGPEDIEQADLVLTMTRTHRDNLKQLMPGAAGKIYTLSEYAGSGNDIPDPFGASEEFYRLVAGELDNLSRAMLRKLGGQA</sequence>
<dbReference type="InterPro" id="IPR023485">
    <property type="entry name" value="Ptyr_pPase"/>
</dbReference>
<feature type="active site" evidence="4">
    <location>
        <position position="16"/>
    </location>
</feature>
<name>A0A5S4ZU88_9FIRM</name>
<keyword evidence="3" id="KW-0904">Protein phosphatase</keyword>
<feature type="active site" description="Proton donor" evidence="4">
    <location>
        <position position="124"/>
    </location>
</feature>
<dbReference type="GO" id="GO:0004725">
    <property type="term" value="F:protein tyrosine phosphatase activity"/>
    <property type="evidence" value="ECO:0007669"/>
    <property type="project" value="InterPro"/>
</dbReference>
<keyword evidence="7" id="KW-1185">Reference proteome</keyword>
<dbReference type="GO" id="GO:0016853">
    <property type="term" value="F:isomerase activity"/>
    <property type="evidence" value="ECO:0007669"/>
    <property type="project" value="UniProtKB-KW"/>
</dbReference>
<feature type="domain" description="Phosphotyrosine protein phosphatase I" evidence="5">
    <location>
        <begin position="4"/>
        <end position="150"/>
    </location>
</feature>
<dbReference type="Pfam" id="PF01451">
    <property type="entry name" value="LMWPc"/>
    <property type="match status" value="1"/>
</dbReference>
<keyword evidence="2" id="KW-0378">Hydrolase</keyword>
<dbReference type="RefSeq" id="WP_166511051.1">
    <property type="nucleotide sequence ID" value="NZ_VNHM01000004.1"/>
</dbReference>
<evidence type="ECO:0000259" key="5">
    <source>
        <dbReference type="SMART" id="SM00226"/>
    </source>
</evidence>
<gene>
    <name evidence="6" type="ORF">LX24_01016</name>
</gene>
<dbReference type="InterPro" id="IPR017867">
    <property type="entry name" value="Tyr_phospatase_low_mol_wt"/>
</dbReference>
<evidence type="ECO:0000313" key="7">
    <source>
        <dbReference type="Proteomes" id="UP000323166"/>
    </source>
</evidence>
<dbReference type="CDD" id="cd16344">
    <property type="entry name" value="LMWPAP"/>
    <property type="match status" value="1"/>
</dbReference>
<dbReference type="AlphaFoldDB" id="A0A5S4ZU88"/>
<dbReference type="PANTHER" id="PTHR11717:SF31">
    <property type="entry name" value="LOW MOLECULAR WEIGHT PROTEIN-TYROSINE-PHOSPHATASE ETP-RELATED"/>
    <property type="match status" value="1"/>
</dbReference>
<dbReference type="PANTHER" id="PTHR11717">
    <property type="entry name" value="LOW MOLECULAR WEIGHT PROTEIN TYROSINE PHOSPHATASE"/>
    <property type="match status" value="1"/>
</dbReference>
<dbReference type="InterPro" id="IPR050438">
    <property type="entry name" value="LMW_PTPase"/>
</dbReference>
<protein>
    <submittedName>
        <fullName evidence="6">Protein-tyrosine phosphatase/ribose 5-phosphate isomerase B</fullName>
    </submittedName>
</protein>
<evidence type="ECO:0000256" key="1">
    <source>
        <dbReference type="ARBA" id="ARBA00011063"/>
    </source>
</evidence>
<dbReference type="SUPFAM" id="SSF52788">
    <property type="entry name" value="Phosphotyrosine protein phosphatases I"/>
    <property type="match status" value="1"/>
</dbReference>
<comment type="caution">
    <text evidence="6">The sequence shown here is derived from an EMBL/GenBank/DDBJ whole genome shotgun (WGS) entry which is preliminary data.</text>
</comment>
<evidence type="ECO:0000256" key="3">
    <source>
        <dbReference type="ARBA" id="ARBA00022912"/>
    </source>
</evidence>
<reference evidence="6 7" key="1">
    <citation type="submission" date="2019-07" db="EMBL/GenBank/DDBJ databases">
        <title>Genomic Encyclopedia of Type Strains, Phase I: the one thousand microbial genomes (KMG-I) project.</title>
        <authorList>
            <person name="Kyrpides N."/>
        </authorList>
    </citation>
    <scope>NUCLEOTIDE SEQUENCE [LARGE SCALE GENOMIC DNA]</scope>
    <source>
        <strain evidence="6 7">DSM 6562</strain>
    </source>
</reference>
<comment type="similarity">
    <text evidence="1">Belongs to the low molecular weight phosphotyrosine protein phosphatase family.</text>
</comment>
<dbReference type="EMBL" id="VNHM01000004">
    <property type="protein sequence ID" value="TYO96547.1"/>
    <property type="molecule type" value="Genomic_DNA"/>
</dbReference>
<organism evidence="6 7">
    <name type="scientific">Desulfallas thermosapovorans DSM 6562</name>
    <dbReference type="NCBI Taxonomy" id="1121431"/>
    <lineage>
        <taxon>Bacteria</taxon>
        <taxon>Bacillati</taxon>
        <taxon>Bacillota</taxon>
        <taxon>Clostridia</taxon>
        <taxon>Eubacteriales</taxon>
        <taxon>Desulfallaceae</taxon>
        <taxon>Desulfallas</taxon>
    </lineage>
</organism>
<evidence type="ECO:0000313" key="6">
    <source>
        <dbReference type="EMBL" id="TYO96547.1"/>
    </source>
</evidence>
<evidence type="ECO:0000256" key="4">
    <source>
        <dbReference type="PIRSR" id="PIRSR617867-1"/>
    </source>
</evidence>
<proteinExistence type="inferred from homology"/>
<dbReference type="Proteomes" id="UP000323166">
    <property type="component" value="Unassembled WGS sequence"/>
</dbReference>